<evidence type="ECO:0000259" key="1">
    <source>
        <dbReference type="Pfam" id="PF03372"/>
    </source>
</evidence>
<feature type="domain" description="Endonuclease/exonuclease/phosphatase" evidence="1">
    <location>
        <begin position="84"/>
        <end position="315"/>
    </location>
</feature>
<dbReference type="InterPro" id="IPR036691">
    <property type="entry name" value="Endo/exonu/phosph_ase_sf"/>
</dbReference>
<organism evidence="2 3">
    <name type="scientific">Tegillarca granosa</name>
    <name type="common">Malaysian cockle</name>
    <name type="synonym">Anadara granosa</name>
    <dbReference type="NCBI Taxonomy" id="220873"/>
    <lineage>
        <taxon>Eukaryota</taxon>
        <taxon>Metazoa</taxon>
        <taxon>Spiralia</taxon>
        <taxon>Lophotrochozoa</taxon>
        <taxon>Mollusca</taxon>
        <taxon>Bivalvia</taxon>
        <taxon>Autobranchia</taxon>
        <taxon>Pteriomorphia</taxon>
        <taxon>Arcoida</taxon>
        <taxon>Arcoidea</taxon>
        <taxon>Arcidae</taxon>
        <taxon>Tegillarca</taxon>
    </lineage>
</organism>
<dbReference type="InterPro" id="IPR005135">
    <property type="entry name" value="Endo/exonuclease/phosphatase"/>
</dbReference>
<sequence length="422" mass="47958">MTLAFSSRIAWTTGIIRSLYLDSSPLRPIKIYKYNSISLENQSGLDKRFANTMQNLLRLCRYLLYCTLLCILTSRNRVVGTKLLTYNAFMIPRAEKYIERKALFLDNLKNTDSDVVCLQEIFYGKDVIDVKEQLKTLYPYSYSAMHQNDVIKPGPPCLASDLPVLACIQSNGCLNAATESEQLQCGIIKCSAFQKLSQNCLTCIIISGSNATYLQNNCIMSAIDFNTDGLILLSKNPMTAAQRVEYHPGIVKNIGLVRCTHLVAYDIPRYIEPNMPYTSFYEQIEVEVKQLLKDTCQENKVIIMGDFNIGPSIPSHGVAGLYESNSCLFYNHIIKTDFQQIFNHIKLHDLYMEFIRRDFTSPYVDLVGKCTYCDRENSLVSIWPTDKLIDFVLIKGYKAKNAKRLFDTAPLASDHYGVEISI</sequence>
<dbReference type="SUPFAM" id="SSF56219">
    <property type="entry name" value="DNase I-like"/>
    <property type="match status" value="1"/>
</dbReference>
<gene>
    <name evidence="2" type="ORF">KUTeg_015001</name>
</gene>
<reference evidence="2 3" key="1">
    <citation type="submission" date="2022-12" db="EMBL/GenBank/DDBJ databases">
        <title>Chromosome-level genome of Tegillarca granosa.</title>
        <authorList>
            <person name="Kim J."/>
        </authorList>
    </citation>
    <scope>NUCLEOTIDE SEQUENCE [LARGE SCALE GENOMIC DNA]</scope>
    <source>
        <strain evidence="2">Teg-2019</strain>
        <tissue evidence="2">Adductor muscle</tissue>
    </source>
</reference>
<protein>
    <recommendedName>
        <fullName evidence="1">Endonuclease/exonuclease/phosphatase domain-containing protein</fullName>
    </recommendedName>
</protein>
<accession>A0ABQ9ESJ4</accession>
<dbReference type="Pfam" id="PF03372">
    <property type="entry name" value="Exo_endo_phos"/>
    <property type="match status" value="1"/>
</dbReference>
<comment type="caution">
    <text evidence="2">The sequence shown here is derived from an EMBL/GenBank/DDBJ whole genome shotgun (WGS) entry which is preliminary data.</text>
</comment>
<evidence type="ECO:0000313" key="2">
    <source>
        <dbReference type="EMBL" id="KAJ8306917.1"/>
    </source>
</evidence>
<name>A0ABQ9ESJ4_TEGGR</name>
<evidence type="ECO:0000313" key="3">
    <source>
        <dbReference type="Proteomes" id="UP001217089"/>
    </source>
</evidence>
<dbReference type="EMBL" id="JARBDR010000793">
    <property type="protein sequence ID" value="KAJ8306917.1"/>
    <property type="molecule type" value="Genomic_DNA"/>
</dbReference>
<keyword evidence="3" id="KW-1185">Reference proteome</keyword>
<dbReference type="Gene3D" id="3.60.10.10">
    <property type="entry name" value="Endonuclease/exonuclease/phosphatase"/>
    <property type="match status" value="2"/>
</dbReference>
<dbReference type="Proteomes" id="UP001217089">
    <property type="component" value="Unassembled WGS sequence"/>
</dbReference>
<proteinExistence type="predicted"/>